<proteinExistence type="predicted"/>
<keyword evidence="2" id="KW-1185">Reference proteome</keyword>
<evidence type="ECO:0000313" key="2">
    <source>
        <dbReference type="Proteomes" id="UP001234178"/>
    </source>
</evidence>
<organism evidence="1 2">
    <name type="scientific">Daphnia magna</name>
    <dbReference type="NCBI Taxonomy" id="35525"/>
    <lineage>
        <taxon>Eukaryota</taxon>
        <taxon>Metazoa</taxon>
        <taxon>Ecdysozoa</taxon>
        <taxon>Arthropoda</taxon>
        <taxon>Crustacea</taxon>
        <taxon>Branchiopoda</taxon>
        <taxon>Diplostraca</taxon>
        <taxon>Cladocera</taxon>
        <taxon>Anomopoda</taxon>
        <taxon>Daphniidae</taxon>
        <taxon>Daphnia</taxon>
    </lineage>
</organism>
<evidence type="ECO:0000313" key="1">
    <source>
        <dbReference type="EMBL" id="KAK4037746.1"/>
    </source>
</evidence>
<sequence>MSGGKRPRQKRAAIPVAIPRVPSLPSANSHSTTSRSIAAYRRPAEAYGFHPYGSSPAQQEAEAQVRLLFWAISDLLTVNLPRSTVPATFTSRVDMI</sequence>
<comment type="caution">
    <text evidence="1">The sequence shown here is derived from an EMBL/GenBank/DDBJ whole genome shotgun (WGS) entry which is preliminary data.</text>
</comment>
<dbReference type="EMBL" id="JAOYFB010000040">
    <property type="protein sequence ID" value="KAK4037746.1"/>
    <property type="molecule type" value="Genomic_DNA"/>
</dbReference>
<accession>A0ABR0B7X4</accession>
<name>A0ABR0B7X4_9CRUS</name>
<protein>
    <submittedName>
        <fullName evidence="1">Uncharacterized protein</fullName>
    </submittedName>
</protein>
<reference evidence="1 2" key="1">
    <citation type="journal article" date="2023" name="Nucleic Acids Res.">
        <title>The hologenome of Daphnia magna reveals possible DNA methylation and microbiome-mediated evolution of the host genome.</title>
        <authorList>
            <person name="Chaturvedi A."/>
            <person name="Li X."/>
            <person name="Dhandapani V."/>
            <person name="Marshall H."/>
            <person name="Kissane S."/>
            <person name="Cuenca-Cambronero M."/>
            <person name="Asole G."/>
            <person name="Calvet F."/>
            <person name="Ruiz-Romero M."/>
            <person name="Marangio P."/>
            <person name="Guigo R."/>
            <person name="Rago D."/>
            <person name="Mirbahai L."/>
            <person name="Eastwood N."/>
            <person name="Colbourne J.K."/>
            <person name="Zhou J."/>
            <person name="Mallon E."/>
            <person name="Orsini L."/>
        </authorList>
    </citation>
    <scope>NUCLEOTIDE SEQUENCE [LARGE SCALE GENOMIC DNA]</scope>
    <source>
        <strain evidence="1">LRV0_1</strain>
    </source>
</reference>
<dbReference type="Proteomes" id="UP001234178">
    <property type="component" value="Unassembled WGS sequence"/>
</dbReference>
<gene>
    <name evidence="1" type="ORF">OUZ56_029775</name>
</gene>